<dbReference type="KEGG" id="lfa:LFA_2977"/>
<dbReference type="STRING" id="1212491.LFA_2977"/>
<organism evidence="1 2">
    <name type="scientific">Legionella fallonii LLAP-10</name>
    <dbReference type="NCBI Taxonomy" id="1212491"/>
    <lineage>
        <taxon>Bacteria</taxon>
        <taxon>Pseudomonadati</taxon>
        <taxon>Pseudomonadota</taxon>
        <taxon>Gammaproteobacteria</taxon>
        <taxon>Legionellales</taxon>
        <taxon>Legionellaceae</taxon>
        <taxon>Legionella</taxon>
    </lineage>
</organism>
<protein>
    <submittedName>
        <fullName evidence="1">Uncharacterized protein</fullName>
    </submittedName>
</protein>
<evidence type="ECO:0000313" key="2">
    <source>
        <dbReference type="Proteomes" id="UP000032430"/>
    </source>
</evidence>
<keyword evidence="2" id="KW-1185">Reference proteome</keyword>
<proteinExistence type="predicted"/>
<sequence>MFLYILRVLQYTENRTALSKATEEQPVTLDEHFLDLKSLKNLAQTDKKTKEKVYSILSTSSNVLVILDLLARNSLFRI</sequence>
<accession>A0A098G786</accession>
<dbReference type="EMBL" id="LN614827">
    <property type="protein sequence ID" value="CEG58328.1"/>
    <property type="molecule type" value="Genomic_DNA"/>
</dbReference>
<dbReference type="AlphaFoldDB" id="A0A098G786"/>
<gene>
    <name evidence="1" type="ORF">LFA_2977</name>
</gene>
<dbReference type="HOGENOM" id="CLU_2617658_0_0_6"/>
<dbReference type="Proteomes" id="UP000032430">
    <property type="component" value="Chromosome I"/>
</dbReference>
<reference evidence="2" key="1">
    <citation type="submission" date="2014-09" db="EMBL/GenBank/DDBJ databases">
        <authorList>
            <person name="Gomez-Valero L."/>
        </authorList>
    </citation>
    <scope>NUCLEOTIDE SEQUENCE [LARGE SCALE GENOMIC DNA]</scope>
    <source>
        <strain evidence="2">ATCC700992</strain>
    </source>
</reference>
<name>A0A098G786_9GAMM</name>
<evidence type="ECO:0000313" key="1">
    <source>
        <dbReference type="EMBL" id="CEG58328.1"/>
    </source>
</evidence>